<dbReference type="AlphaFoldDB" id="A0A0D2PQA4"/>
<dbReference type="Proteomes" id="UP000032304">
    <property type="component" value="Chromosome 1"/>
</dbReference>
<feature type="non-terminal residue" evidence="1">
    <location>
        <position position="125"/>
    </location>
</feature>
<name>A0A0D2PQA4_GOSRA</name>
<evidence type="ECO:0000313" key="1">
    <source>
        <dbReference type="EMBL" id="KJB06151.1"/>
    </source>
</evidence>
<sequence>MKNDALLAKQAWKLITKPQGFTQSILLAKDCTEQNFLQPFAPFYVYFSLNPIWSWGNFNINTCTIATLRNDRHHCRSFTYFSFRVLVPPGLCFHQLKSAPLCSPRAKFMAHTLGFTQPANIQHPK</sequence>
<dbReference type="EMBL" id="CM001740">
    <property type="protein sequence ID" value="KJB06151.1"/>
    <property type="molecule type" value="Genomic_DNA"/>
</dbReference>
<protein>
    <submittedName>
        <fullName evidence="1">Uncharacterized protein</fullName>
    </submittedName>
</protein>
<proteinExistence type="predicted"/>
<reference evidence="1 2" key="1">
    <citation type="journal article" date="2012" name="Nature">
        <title>Repeated polyploidization of Gossypium genomes and the evolution of spinnable cotton fibres.</title>
        <authorList>
            <person name="Paterson A.H."/>
            <person name="Wendel J.F."/>
            <person name="Gundlach H."/>
            <person name="Guo H."/>
            <person name="Jenkins J."/>
            <person name="Jin D."/>
            <person name="Llewellyn D."/>
            <person name="Showmaker K.C."/>
            <person name="Shu S."/>
            <person name="Udall J."/>
            <person name="Yoo M.J."/>
            <person name="Byers R."/>
            <person name="Chen W."/>
            <person name="Doron-Faigenboim A."/>
            <person name="Duke M.V."/>
            <person name="Gong L."/>
            <person name="Grimwood J."/>
            <person name="Grover C."/>
            <person name="Grupp K."/>
            <person name="Hu G."/>
            <person name="Lee T.H."/>
            <person name="Li J."/>
            <person name="Lin L."/>
            <person name="Liu T."/>
            <person name="Marler B.S."/>
            <person name="Page J.T."/>
            <person name="Roberts A.W."/>
            <person name="Romanel E."/>
            <person name="Sanders W.S."/>
            <person name="Szadkowski E."/>
            <person name="Tan X."/>
            <person name="Tang H."/>
            <person name="Xu C."/>
            <person name="Wang J."/>
            <person name="Wang Z."/>
            <person name="Zhang D."/>
            <person name="Zhang L."/>
            <person name="Ashrafi H."/>
            <person name="Bedon F."/>
            <person name="Bowers J.E."/>
            <person name="Brubaker C.L."/>
            <person name="Chee P.W."/>
            <person name="Das S."/>
            <person name="Gingle A.R."/>
            <person name="Haigler C.H."/>
            <person name="Harker D."/>
            <person name="Hoffmann L.V."/>
            <person name="Hovav R."/>
            <person name="Jones D.C."/>
            <person name="Lemke C."/>
            <person name="Mansoor S."/>
            <person name="ur Rahman M."/>
            <person name="Rainville L.N."/>
            <person name="Rambani A."/>
            <person name="Reddy U.K."/>
            <person name="Rong J.K."/>
            <person name="Saranga Y."/>
            <person name="Scheffler B.E."/>
            <person name="Scheffler J.A."/>
            <person name="Stelly D.M."/>
            <person name="Triplett B.A."/>
            <person name="Van Deynze A."/>
            <person name="Vaslin M.F."/>
            <person name="Waghmare V.N."/>
            <person name="Walford S.A."/>
            <person name="Wright R.J."/>
            <person name="Zaki E.A."/>
            <person name="Zhang T."/>
            <person name="Dennis E.S."/>
            <person name="Mayer K.F."/>
            <person name="Peterson D.G."/>
            <person name="Rokhsar D.S."/>
            <person name="Wang X."/>
            <person name="Schmutz J."/>
        </authorList>
    </citation>
    <scope>NUCLEOTIDE SEQUENCE [LARGE SCALE GENOMIC DNA]</scope>
</reference>
<accession>A0A0D2PQA4</accession>
<keyword evidence="2" id="KW-1185">Reference proteome</keyword>
<evidence type="ECO:0000313" key="2">
    <source>
        <dbReference type="Proteomes" id="UP000032304"/>
    </source>
</evidence>
<organism evidence="1 2">
    <name type="scientific">Gossypium raimondii</name>
    <name type="common">Peruvian cotton</name>
    <name type="synonym">Gossypium klotzschianum subsp. raimondii</name>
    <dbReference type="NCBI Taxonomy" id="29730"/>
    <lineage>
        <taxon>Eukaryota</taxon>
        <taxon>Viridiplantae</taxon>
        <taxon>Streptophyta</taxon>
        <taxon>Embryophyta</taxon>
        <taxon>Tracheophyta</taxon>
        <taxon>Spermatophyta</taxon>
        <taxon>Magnoliopsida</taxon>
        <taxon>eudicotyledons</taxon>
        <taxon>Gunneridae</taxon>
        <taxon>Pentapetalae</taxon>
        <taxon>rosids</taxon>
        <taxon>malvids</taxon>
        <taxon>Malvales</taxon>
        <taxon>Malvaceae</taxon>
        <taxon>Malvoideae</taxon>
        <taxon>Gossypium</taxon>
    </lineage>
</organism>
<dbReference type="Gramene" id="KJB06151">
    <property type="protein sequence ID" value="KJB06151"/>
    <property type="gene ID" value="B456_001G0323002"/>
</dbReference>
<gene>
    <name evidence="1" type="ORF">B456_001G0323002</name>
</gene>